<dbReference type="SUPFAM" id="SSF51998">
    <property type="entry name" value="PFL-like glycyl radical enzymes"/>
    <property type="match status" value="1"/>
</dbReference>
<proteinExistence type="inferred from homology"/>
<comment type="cofactor">
    <cofactor evidence="1">
        <name>adenosylcob(III)alamin</name>
        <dbReference type="ChEBI" id="CHEBI:18408"/>
    </cofactor>
</comment>
<dbReference type="PANTHER" id="PTHR43371:SF1">
    <property type="entry name" value="RIBONUCLEOSIDE-DIPHOSPHATE REDUCTASE"/>
    <property type="match status" value="1"/>
</dbReference>
<dbReference type="InterPro" id="IPR024434">
    <property type="entry name" value="TSCPD_dom"/>
</dbReference>
<dbReference type="EMBL" id="BARS01013975">
    <property type="protein sequence ID" value="GAF88719.1"/>
    <property type="molecule type" value="Genomic_DNA"/>
</dbReference>
<gene>
    <name evidence="15" type="ORF">S01H1_23896</name>
</gene>
<dbReference type="Pfam" id="PF02867">
    <property type="entry name" value="Ribonuc_red_lgC"/>
    <property type="match status" value="1"/>
</dbReference>
<dbReference type="AlphaFoldDB" id="X0T679"/>
<dbReference type="Pfam" id="PF12637">
    <property type="entry name" value="TSCPD"/>
    <property type="match status" value="1"/>
</dbReference>
<evidence type="ECO:0000256" key="5">
    <source>
        <dbReference type="ARBA" id="ARBA00022628"/>
    </source>
</evidence>
<feature type="domain" description="Ribonucleotide reductase large subunit C-terminal" evidence="13">
    <location>
        <begin position="1"/>
        <end position="40"/>
    </location>
</feature>
<organism evidence="15">
    <name type="scientific">marine sediment metagenome</name>
    <dbReference type="NCBI Taxonomy" id="412755"/>
    <lineage>
        <taxon>unclassified sequences</taxon>
        <taxon>metagenomes</taxon>
        <taxon>ecological metagenomes</taxon>
    </lineage>
</organism>
<keyword evidence="6" id="KW-0237">DNA synthesis</keyword>
<evidence type="ECO:0000256" key="7">
    <source>
        <dbReference type="ARBA" id="ARBA00022741"/>
    </source>
</evidence>
<comment type="similarity">
    <text evidence="2">Belongs to the ribonucleoside diphosphate reductase class-2 family.</text>
</comment>
<dbReference type="InterPro" id="IPR050862">
    <property type="entry name" value="RdRp_reductase_class-2"/>
</dbReference>
<keyword evidence="8" id="KW-0560">Oxidoreductase</keyword>
<evidence type="ECO:0000259" key="14">
    <source>
        <dbReference type="Pfam" id="PF12637"/>
    </source>
</evidence>
<evidence type="ECO:0000256" key="11">
    <source>
        <dbReference type="ARBA" id="ARBA00033050"/>
    </source>
</evidence>
<dbReference type="InterPro" id="IPR000788">
    <property type="entry name" value="RNR_lg_C"/>
</dbReference>
<dbReference type="Gene3D" id="3.20.70.20">
    <property type="match status" value="1"/>
</dbReference>
<comment type="function">
    <text evidence="10">Catalyzes the reduction of ribonucleotides to deoxyribonucleotides. May function to provide a pool of deoxyribonucleotide precursors for DNA repair during oxygen limitation and/or for immediate growth after restoration of oxygen.</text>
</comment>
<evidence type="ECO:0000256" key="3">
    <source>
        <dbReference type="ARBA" id="ARBA00012274"/>
    </source>
</evidence>
<comment type="catalytic activity">
    <reaction evidence="12">
        <text>a 2'-deoxyribonucleoside 5'-diphosphate + [thioredoxin]-disulfide + H2O = a ribonucleoside 5'-diphosphate + [thioredoxin]-dithiol</text>
        <dbReference type="Rhea" id="RHEA:23252"/>
        <dbReference type="Rhea" id="RHEA-COMP:10698"/>
        <dbReference type="Rhea" id="RHEA-COMP:10700"/>
        <dbReference type="ChEBI" id="CHEBI:15377"/>
        <dbReference type="ChEBI" id="CHEBI:29950"/>
        <dbReference type="ChEBI" id="CHEBI:50058"/>
        <dbReference type="ChEBI" id="CHEBI:57930"/>
        <dbReference type="ChEBI" id="CHEBI:73316"/>
        <dbReference type="EC" id="1.17.4.1"/>
    </reaction>
</comment>
<comment type="caution">
    <text evidence="15">The sequence shown here is derived from an EMBL/GenBank/DDBJ whole genome shotgun (WGS) entry which is preliminary data.</text>
</comment>
<dbReference type="GO" id="GO:0031419">
    <property type="term" value="F:cobalamin binding"/>
    <property type="evidence" value="ECO:0007669"/>
    <property type="project" value="UniProtKB-KW"/>
</dbReference>
<keyword evidence="7" id="KW-0547">Nucleotide-binding</keyword>
<reference evidence="15" key="1">
    <citation type="journal article" date="2014" name="Front. Microbiol.">
        <title>High frequency of phylogenetically diverse reductive dehalogenase-homologous genes in deep subseafloor sedimentary metagenomes.</title>
        <authorList>
            <person name="Kawai M."/>
            <person name="Futagami T."/>
            <person name="Toyoda A."/>
            <person name="Takaki Y."/>
            <person name="Nishi S."/>
            <person name="Hori S."/>
            <person name="Arai W."/>
            <person name="Tsubouchi T."/>
            <person name="Morono Y."/>
            <person name="Uchiyama I."/>
            <person name="Ito T."/>
            <person name="Fujiyama A."/>
            <person name="Inagaki F."/>
            <person name="Takami H."/>
        </authorList>
    </citation>
    <scope>NUCLEOTIDE SEQUENCE</scope>
    <source>
        <strain evidence="15">Expedition CK06-06</strain>
    </source>
</reference>
<evidence type="ECO:0000256" key="9">
    <source>
        <dbReference type="ARBA" id="ARBA00023285"/>
    </source>
</evidence>
<dbReference type="EC" id="1.17.4.1" evidence="3"/>
<keyword evidence="5" id="KW-0846">Cobalamin</keyword>
<evidence type="ECO:0000256" key="1">
    <source>
        <dbReference type="ARBA" id="ARBA00001922"/>
    </source>
</evidence>
<dbReference type="GO" id="GO:0004748">
    <property type="term" value="F:ribonucleoside-diphosphate reductase activity, thioredoxin disulfide as acceptor"/>
    <property type="evidence" value="ECO:0007669"/>
    <property type="project" value="TreeGrafter"/>
</dbReference>
<dbReference type="PANTHER" id="PTHR43371">
    <property type="entry name" value="VITAMIN B12-DEPENDENT RIBONUCLEOTIDE REDUCTASE"/>
    <property type="match status" value="1"/>
</dbReference>
<accession>X0T679</accession>
<keyword evidence="9" id="KW-0170">Cobalt</keyword>
<evidence type="ECO:0000256" key="10">
    <source>
        <dbReference type="ARBA" id="ARBA00025437"/>
    </source>
</evidence>
<evidence type="ECO:0000313" key="15">
    <source>
        <dbReference type="EMBL" id="GAF88719.1"/>
    </source>
</evidence>
<evidence type="ECO:0000256" key="2">
    <source>
        <dbReference type="ARBA" id="ARBA00007405"/>
    </source>
</evidence>
<name>X0T679_9ZZZZ</name>
<feature type="non-terminal residue" evidence="15">
    <location>
        <position position="109"/>
    </location>
</feature>
<evidence type="ECO:0000256" key="12">
    <source>
        <dbReference type="ARBA" id="ARBA00047754"/>
    </source>
</evidence>
<sequence length="109" mass="12076">KYTDNAVSKTINLPRGATVEDVASAYKLAFRSGCKGITVYRDGSRVEQVLSTKQAERKKERVVVKERPERLGGITEKIKTGYGNLYVTINTLGEQPFEVFAQIGKSGYT</sequence>
<protein>
    <recommendedName>
        <fullName evidence="4">Vitamin B12-dependent ribonucleotide reductase</fullName>
        <ecNumber evidence="3">1.17.4.1</ecNumber>
    </recommendedName>
    <alternativeName>
        <fullName evidence="11">Ribonucleoside-diphosphate reductase NrdJ</fullName>
    </alternativeName>
</protein>
<feature type="non-terminal residue" evidence="15">
    <location>
        <position position="1"/>
    </location>
</feature>
<evidence type="ECO:0000256" key="4">
    <source>
        <dbReference type="ARBA" id="ARBA00014409"/>
    </source>
</evidence>
<evidence type="ECO:0000259" key="13">
    <source>
        <dbReference type="Pfam" id="PF02867"/>
    </source>
</evidence>
<evidence type="ECO:0000256" key="8">
    <source>
        <dbReference type="ARBA" id="ARBA00023002"/>
    </source>
</evidence>
<feature type="domain" description="TSCPD" evidence="14">
    <location>
        <begin position="65"/>
        <end position="107"/>
    </location>
</feature>
<evidence type="ECO:0000256" key="6">
    <source>
        <dbReference type="ARBA" id="ARBA00022634"/>
    </source>
</evidence>